<evidence type="ECO:0000256" key="3">
    <source>
        <dbReference type="ARBA" id="ARBA00022679"/>
    </source>
</evidence>
<dbReference type="EC" id="2.1.1.-" evidence="4"/>
<keyword evidence="4" id="KW-0949">S-adenosyl-L-methionine</keyword>
<name>A0ABW0MBW7_9BURK</name>
<comment type="caution">
    <text evidence="5">The sequence shown here is derived from an EMBL/GenBank/DDBJ whole genome shotgun (WGS) entry which is preliminary data.</text>
</comment>
<reference evidence="6" key="1">
    <citation type="journal article" date="2019" name="Int. J. Syst. Evol. Microbiol.">
        <title>The Global Catalogue of Microorganisms (GCM) 10K type strain sequencing project: providing services to taxonomists for standard genome sequencing and annotation.</title>
        <authorList>
            <consortium name="The Broad Institute Genomics Platform"/>
            <consortium name="The Broad Institute Genome Sequencing Center for Infectious Disease"/>
            <person name="Wu L."/>
            <person name="Ma J."/>
        </authorList>
    </citation>
    <scope>NUCLEOTIDE SEQUENCE [LARGE SCALE GENOMIC DNA]</scope>
    <source>
        <strain evidence="6">JCM 17066</strain>
    </source>
</reference>
<accession>A0ABW0MBW7</accession>
<proteinExistence type="inferred from homology"/>
<dbReference type="Proteomes" id="UP001596045">
    <property type="component" value="Unassembled WGS sequence"/>
</dbReference>
<gene>
    <name evidence="5" type="ORF">ACFPM8_16355</name>
</gene>
<evidence type="ECO:0000256" key="2">
    <source>
        <dbReference type="ARBA" id="ARBA00022603"/>
    </source>
</evidence>
<dbReference type="GO" id="GO:0008168">
    <property type="term" value="F:methyltransferase activity"/>
    <property type="evidence" value="ECO:0007669"/>
    <property type="project" value="UniProtKB-KW"/>
</dbReference>
<evidence type="ECO:0000256" key="1">
    <source>
        <dbReference type="ARBA" id="ARBA00008138"/>
    </source>
</evidence>
<evidence type="ECO:0000313" key="6">
    <source>
        <dbReference type="Proteomes" id="UP001596045"/>
    </source>
</evidence>
<dbReference type="PANTHER" id="PTHR43619:SF2">
    <property type="entry name" value="S-ADENOSYL-L-METHIONINE-DEPENDENT METHYLTRANSFERASES SUPERFAMILY PROTEIN"/>
    <property type="match status" value="1"/>
</dbReference>
<dbReference type="EMBL" id="JBHSMT010000028">
    <property type="protein sequence ID" value="MFC5475535.1"/>
    <property type="molecule type" value="Genomic_DNA"/>
</dbReference>
<evidence type="ECO:0000313" key="5">
    <source>
        <dbReference type="EMBL" id="MFC5475535.1"/>
    </source>
</evidence>
<dbReference type="InterPro" id="IPR011610">
    <property type="entry name" value="SAM_mthyl_Trfase_ML2640-like"/>
</dbReference>
<keyword evidence="6" id="KW-1185">Reference proteome</keyword>
<dbReference type="RefSeq" id="WP_378998922.1">
    <property type="nucleotide sequence ID" value="NZ_JBHSMT010000028.1"/>
</dbReference>
<dbReference type="InterPro" id="IPR007213">
    <property type="entry name" value="Ppm1/Ppm2/Tcmp"/>
</dbReference>
<dbReference type="InterPro" id="IPR029063">
    <property type="entry name" value="SAM-dependent_MTases_sf"/>
</dbReference>
<dbReference type="SUPFAM" id="SSF53335">
    <property type="entry name" value="S-adenosyl-L-methionine-dependent methyltransferases"/>
    <property type="match status" value="1"/>
</dbReference>
<comment type="similarity">
    <text evidence="1 4">Belongs to the UPF0677 family.</text>
</comment>
<organism evidence="5 6">
    <name type="scientific">Paraherbaspirillum soli</name>
    <dbReference type="NCBI Taxonomy" id="631222"/>
    <lineage>
        <taxon>Bacteria</taxon>
        <taxon>Pseudomonadati</taxon>
        <taxon>Pseudomonadota</taxon>
        <taxon>Betaproteobacteria</taxon>
        <taxon>Burkholderiales</taxon>
        <taxon>Oxalobacteraceae</taxon>
        <taxon>Paraherbaspirillum</taxon>
    </lineage>
</organism>
<dbReference type="NCBIfam" id="TIGR00027">
    <property type="entry name" value="mthyl_TIGR00027"/>
    <property type="match status" value="1"/>
</dbReference>
<dbReference type="Pfam" id="PF04072">
    <property type="entry name" value="LCM"/>
    <property type="match status" value="1"/>
</dbReference>
<keyword evidence="2 4" id="KW-0489">Methyltransferase</keyword>
<comment type="function">
    <text evidence="4">Exhibits S-adenosyl-L-methionine-dependent methyltransferase activity.</text>
</comment>
<keyword evidence="3" id="KW-0808">Transferase</keyword>
<dbReference type="GO" id="GO:0032259">
    <property type="term" value="P:methylation"/>
    <property type="evidence" value="ECO:0007669"/>
    <property type="project" value="UniProtKB-KW"/>
</dbReference>
<dbReference type="PANTHER" id="PTHR43619">
    <property type="entry name" value="S-ADENOSYL-L-METHIONINE-DEPENDENT METHYLTRANSFERASE YKTD-RELATED"/>
    <property type="match status" value="1"/>
</dbReference>
<protein>
    <recommendedName>
        <fullName evidence="4">S-adenosyl-L-methionine-dependent methyltransferase</fullName>
        <ecNumber evidence="4">2.1.1.-</ecNumber>
    </recommendedName>
</protein>
<dbReference type="Gene3D" id="3.40.50.150">
    <property type="entry name" value="Vaccinia Virus protein VP39"/>
    <property type="match status" value="1"/>
</dbReference>
<evidence type="ECO:0000256" key="4">
    <source>
        <dbReference type="RuleBase" id="RU362030"/>
    </source>
</evidence>
<sequence length="308" mass="33555">MNSETGSMAPTACDPAEQPVTAGIMQAGQPSRSALTVAMLRAAHQLLDTPKVFDDPLALRILGAEHEAQVRRDPAKFDAAFSRVLRAAMVVRSRLAEDELARAMQSGVNQYVVLGAGLDTFAYRHEGQGGQALRVFEVDHPATQAWKRDLLQQSALAVPSSLTFVAVDFEQAILSEELRKAGCRTDLPVFFSWLGVTLYLSHAAIFETLQFVASLPKSSAIVFDYGVAAELLNPMERMGMAHFAKKYAAQGEPWKTTFDPALLADELRATGFSEIEDLGAAELQTRYLADRQDGLRLGGGTRLMLARV</sequence>